<comment type="similarity">
    <text evidence="7">Belongs to the PRP39 family.</text>
</comment>
<keyword evidence="6" id="KW-0539">Nucleus</keyword>
<dbReference type="Pfam" id="PF23241">
    <property type="entry name" value="HAT_PRP39_C"/>
    <property type="match status" value="1"/>
</dbReference>
<keyword evidence="3" id="KW-0507">mRNA processing</keyword>
<proteinExistence type="inferred from homology"/>
<feature type="compositionally biased region" description="Basic and acidic residues" evidence="10">
    <location>
        <begin position="626"/>
        <end position="644"/>
    </location>
</feature>
<evidence type="ECO:0000313" key="11">
    <source>
        <dbReference type="EMBL" id="CAH3159919.1"/>
    </source>
</evidence>
<dbReference type="InterPro" id="IPR011990">
    <property type="entry name" value="TPR-like_helical_dom_sf"/>
</dbReference>
<protein>
    <recommendedName>
        <fullName evidence="8">Pre-mRNA-processing factor 39</fullName>
    </recommendedName>
    <alternativeName>
        <fullName evidence="9">PRP39 homolog</fullName>
    </alternativeName>
</protein>
<evidence type="ECO:0000256" key="1">
    <source>
        <dbReference type="ARBA" id="ARBA00003777"/>
    </source>
</evidence>
<reference evidence="11 12" key="1">
    <citation type="submission" date="2022-05" db="EMBL/GenBank/DDBJ databases">
        <authorList>
            <consortium name="Genoscope - CEA"/>
            <person name="William W."/>
        </authorList>
    </citation>
    <scope>NUCLEOTIDE SEQUENCE [LARGE SCALE GENOMIC DNA]</scope>
</reference>
<dbReference type="FunFam" id="1.25.40.10:FF:000091">
    <property type="entry name" value="Pre-mRNA-processing factor 39"/>
    <property type="match status" value="1"/>
</dbReference>
<comment type="function">
    <text evidence="1">Involved in pre-mRNA splicing.</text>
</comment>
<dbReference type="GO" id="GO:0000395">
    <property type="term" value="P:mRNA 5'-splice site recognition"/>
    <property type="evidence" value="ECO:0007669"/>
    <property type="project" value="TreeGrafter"/>
</dbReference>
<dbReference type="AlphaFoldDB" id="A0AAU9XX10"/>
<sequence length="724" mass="81535">MAAVQEGLVGNEVESSEYPFHPVAVKDNGENTAEGDNDENITETKANGSIGDEDSTNVPVLEGEVVNEQELKYWKAVKENPADFTSWTYLLQFVEQENKLSSARQAFDAFFKRYPYCYGYWKKYADLERKNGNNDRAREVFEGAISAIPLSVDLWVHYLNFVSQSTKGQIDGPEVMRSLFERAVSSAGEEFRADKLWDAYIDWEKNQGQLQRVTALYDRVFYVPTQNYSQNFEKFKQHINSNPIAAVLCTEELLKLRAEVAAAPPGLSSAEVEPLISVTSSSANPPGVDGDADADEVAPGTENLTIPGAESSVTSQDDAETIAIREKVIAARQKVFTALGEEVRKRWTFEEAIKRPYFHVKPLERVQLKNWREYLDFEIGNGDHRRVVILFERCVIACALYEDFWQRFASYMEAHDVEACRHVYERACTIHLPRKPSIHLAWAAFEEQQGNAAKASEILAELDKGVPGIIMVKLKRVNLERRKGNFEVTCTLYEETMNETSDQELATFFAIRYSRFLAKVMGNVEKAREVLKIALEKDKDNKRLYLQLLDVELSSFPLKEEKVLEVFDLVRDSELNTEVKQGFSQRQVEFLEDFSADITKIVAAQENHARLYKGKSSLIPLTGSKRSQEGDGSDIKSKVSKTEDGIVDSSQHATSTALTGAETYDASYPSAAAYSAAASAYNYSTPLQSQWAAYSAAQPNAYSYSQWYQQYGAAYGHPHQTATQ</sequence>
<comment type="subcellular location">
    <subcellularLocation>
        <location evidence="2">Nucleus</location>
    </subcellularLocation>
</comment>
<evidence type="ECO:0000256" key="4">
    <source>
        <dbReference type="ARBA" id="ARBA00022737"/>
    </source>
</evidence>
<evidence type="ECO:0000256" key="2">
    <source>
        <dbReference type="ARBA" id="ARBA00004123"/>
    </source>
</evidence>
<evidence type="ECO:0000256" key="6">
    <source>
        <dbReference type="ARBA" id="ARBA00023242"/>
    </source>
</evidence>
<name>A0AAU9XX10_9CNID</name>
<evidence type="ECO:0000256" key="8">
    <source>
        <dbReference type="ARBA" id="ARBA00067962"/>
    </source>
</evidence>
<dbReference type="GO" id="GO:0071004">
    <property type="term" value="C:U2-type prespliceosome"/>
    <property type="evidence" value="ECO:0007669"/>
    <property type="project" value="TreeGrafter"/>
</dbReference>
<evidence type="ECO:0000256" key="7">
    <source>
        <dbReference type="ARBA" id="ARBA00038019"/>
    </source>
</evidence>
<organism evidence="11 12">
    <name type="scientific">Pocillopora meandrina</name>
    <dbReference type="NCBI Taxonomy" id="46732"/>
    <lineage>
        <taxon>Eukaryota</taxon>
        <taxon>Metazoa</taxon>
        <taxon>Cnidaria</taxon>
        <taxon>Anthozoa</taxon>
        <taxon>Hexacorallia</taxon>
        <taxon>Scleractinia</taxon>
        <taxon>Astrocoeniina</taxon>
        <taxon>Pocilloporidae</taxon>
        <taxon>Pocillopora</taxon>
    </lineage>
</organism>
<feature type="region of interest" description="Disordered" evidence="10">
    <location>
        <begin position="622"/>
        <end position="653"/>
    </location>
</feature>
<keyword evidence="12" id="KW-1185">Reference proteome</keyword>
<dbReference type="InterPro" id="IPR003107">
    <property type="entry name" value="HAT"/>
</dbReference>
<feature type="region of interest" description="Disordered" evidence="10">
    <location>
        <begin position="22"/>
        <end position="56"/>
    </location>
</feature>
<dbReference type="PANTHER" id="PTHR17204">
    <property type="entry name" value="PRE-MRNA PROCESSING PROTEIN PRP39-RELATED"/>
    <property type="match status" value="1"/>
</dbReference>
<dbReference type="GO" id="GO:0030627">
    <property type="term" value="F:pre-mRNA 5'-splice site binding"/>
    <property type="evidence" value="ECO:0007669"/>
    <property type="project" value="TreeGrafter"/>
</dbReference>
<evidence type="ECO:0000313" key="12">
    <source>
        <dbReference type="Proteomes" id="UP001159428"/>
    </source>
</evidence>
<dbReference type="Proteomes" id="UP001159428">
    <property type="component" value="Unassembled WGS sequence"/>
</dbReference>
<comment type="caution">
    <text evidence="11">The sequence shown here is derived from an EMBL/GenBank/DDBJ whole genome shotgun (WGS) entry which is preliminary data.</text>
</comment>
<dbReference type="EMBL" id="CALNXJ010000073">
    <property type="protein sequence ID" value="CAH3159919.1"/>
    <property type="molecule type" value="Genomic_DNA"/>
</dbReference>
<evidence type="ECO:0000256" key="3">
    <source>
        <dbReference type="ARBA" id="ARBA00022664"/>
    </source>
</evidence>
<dbReference type="PANTHER" id="PTHR17204:SF5">
    <property type="entry name" value="PRE-MRNA-PROCESSING FACTOR 39"/>
    <property type="match status" value="1"/>
</dbReference>
<accession>A0AAU9XX10</accession>
<dbReference type="SUPFAM" id="SSF48452">
    <property type="entry name" value="TPR-like"/>
    <property type="match status" value="2"/>
</dbReference>
<evidence type="ECO:0000256" key="5">
    <source>
        <dbReference type="ARBA" id="ARBA00023187"/>
    </source>
</evidence>
<evidence type="ECO:0000256" key="9">
    <source>
        <dbReference type="ARBA" id="ARBA00080852"/>
    </source>
</evidence>
<dbReference type="GO" id="GO:0005685">
    <property type="term" value="C:U1 snRNP"/>
    <property type="evidence" value="ECO:0007669"/>
    <property type="project" value="TreeGrafter"/>
</dbReference>
<keyword evidence="4" id="KW-0677">Repeat</keyword>
<gene>
    <name evidence="11" type="ORF">PMEA_00032188</name>
</gene>
<dbReference type="SMART" id="SM00386">
    <property type="entry name" value="HAT"/>
    <property type="match status" value="7"/>
</dbReference>
<dbReference type="Pfam" id="PF23240">
    <property type="entry name" value="HAT_PRP39_N"/>
    <property type="match status" value="1"/>
</dbReference>
<dbReference type="FunFam" id="1.25.40.10:FF:000063">
    <property type="entry name" value="Pre-mRNA processing factor 39"/>
    <property type="match status" value="1"/>
</dbReference>
<dbReference type="Gene3D" id="1.25.40.10">
    <property type="entry name" value="Tetratricopeptide repeat domain"/>
    <property type="match status" value="2"/>
</dbReference>
<evidence type="ECO:0000256" key="10">
    <source>
        <dbReference type="SAM" id="MobiDB-lite"/>
    </source>
</evidence>
<dbReference type="InterPro" id="IPR059164">
    <property type="entry name" value="HAT_PRP39_C"/>
</dbReference>
<keyword evidence="5" id="KW-0508">mRNA splicing</keyword>
<dbReference type="GO" id="GO:0000243">
    <property type="term" value="C:commitment complex"/>
    <property type="evidence" value="ECO:0007669"/>
    <property type="project" value="TreeGrafter"/>
</dbReference>